<reference evidence="1" key="1">
    <citation type="submission" date="2006-10" db="EMBL/GenBank/DDBJ databases">
        <authorList>
            <person name="Amadeo P."/>
            <person name="Zhao Q."/>
            <person name="Wortman J."/>
            <person name="Fraser-Liggett C."/>
            <person name="Carlton J."/>
        </authorList>
    </citation>
    <scope>NUCLEOTIDE SEQUENCE</scope>
    <source>
        <strain evidence="1">G3</strain>
    </source>
</reference>
<evidence type="ECO:0000313" key="2">
    <source>
        <dbReference type="Proteomes" id="UP000001542"/>
    </source>
</evidence>
<dbReference type="Proteomes" id="UP000001542">
    <property type="component" value="Unassembled WGS sequence"/>
</dbReference>
<accession>A2G1R5</accession>
<dbReference type="KEGG" id="tva:4746560"/>
<dbReference type="InParanoid" id="A2G1R5"/>
<gene>
    <name evidence="1" type="ORF">TVAG_112470</name>
</gene>
<dbReference type="VEuPathDB" id="TrichDB:TVAGG3_0314050"/>
<dbReference type="VEuPathDB" id="TrichDB:TVAG_112470"/>
<evidence type="ECO:0000313" key="1">
    <source>
        <dbReference type="EMBL" id="EAX88893.1"/>
    </source>
</evidence>
<sequence length="260" mass="30839">MSYHSKLELQRFLNQTSINYSRGDSDSLKRCLSHFINLRRDFETFRRENLHKTPDVNIYHFVQFLALHGLTTRLPREADRFKFVLNLAIQQQWCDNLVNIFQYVKFTPMANVQRCLLHPTFSLFEGFCLVHQMALENCLYQNIVNIIPQFEPFILSYITFYHYQDTTIVITYTKERKKNRMIHKYICINDDIWIYGNTKIPLIKAKFCSDFLQKETAQTEITDPSYLAIDSKIDKVISEIQETAPSDSEFEIFSNGTIVW</sequence>
<name>A2G1R5_TRIV3</name>
<dbReference type="EMBL" id="DS114254">
    <property type="protein sequence ID" value="EAX88893.1"/>
    <property type="molecule type" value="Genomic_DNA"/>
</dbReference>
<protein>
    <submittedName>
        <fullName evidence="1">Uncharacterized protein</fullName>
    </submittedName>
</protein>
<dbReference type="AlphaFoldDB" id="A2G1R5"/>
<reference evidence="1" key="2">
    <citation type="journal article" date="2007" name="Science">
        <title>Draft genome sequence of the sexually transmitted pathogen Trichomonas vaginalis.</title>
        <authorList>
            <person name="Carlton J.M."/>
            <person name="Hirt R.P."/>
            <person name="Silva J.C."/>
            <person name="Delcher A.L."/>
            <person name="Schatz M."/>
            <person name="Zhao Q."/>
            <person name="Wortman J.R."/>
            <person name="Bidwell S.L."/>
            <person name="Alsmark U.C.M."/>
            <person name="Besteiro S."/>
            <person name="Sicheritz-Ponten T."/>
            <person name="Noel C.J."/>
            <person name="Dacks J.B."/>
            <person name="Foster P.G."/>
            <person name="Simillion C."/>
            <person name="Van de Peer Y."/>
            <person name="Miranda-Saavedra D."/>
            <person name="Barton G.J."/>
            <person name="Westrop G.D."/>
            <person name="Mueller S."/>
            <person name="Dessi D."/>
            <person name="Fiori P.L."/>
            <person name="Ren Q."/>
            <person name="Paulsen I."/>
            <person name="Zhang H."/>
            <person name="Bastida-Corcuera F.D."/>
            <person name="Simoes-Barbosa A."/>
            <person name="Brown M.T."/>
            <person name="Hayes R.D."/>
            <person name="Mukherjee M."/>
            <person name="Okumura C.Y."/>
            <person name="Schneider R."/>
            <person name="Smith A.J."/>
            <person name="Vanacova S."/>
            <person name="Villalvazo M."/>
            <person name="Haas B.J."/>
            <person name="Pertea M."/>
            <person name="Feldblyum T.V."/>
            <person name="Utterback T.R."/>
            <person name="Shu C.L."/>
            <person name="Osoegawa K."/>
            <person name="de Jong P.J."/>
            <person name="Hrdy I."/>
            <person name="Horvathova L."/>
            <person name="Zubacova Z."/>
            <person name="Dolezal P."/>
            <person name="Malik S.B."/>
            <person name="Logsdon J.M. Jr."/>
            <person name="Henze K."/>
            <person name="Gupta A."/>
            <person name="Wang C.C."/>
            <person name="Dunne R.L."/>
            <person name="Upcroft J.A."/>
            <person name="Upcroft P."/>
            <person name="White O."/>
            <person name="Salzberg S.L."/>
            <person name="Tang P."/>
            <person name="Chiu C.-H."/>
            <person name="Lee Y.-S."/>
            <person name="Embley T.M."/>
            <person name="Coombs G.H."/>
            <person name="Mottram J.C."/>
            <person name="Tachezy J."/>
            <person name="Fraser-Liggett C.M."/>
            <person name="Johnson P.J."/>
        </authorList>
    </citation>
    <scope>NUCLEOTIDE SEQUENCE [LARGE SCALE GENOMIC DNA]</scope>
    <source>
        <strain evidence="1">G3</strain>
    </source>
</reference>
<keyword evidence="2" id="KW-1185">Reference proteome</keyword>
<proteinExistence type="predicted"/>
<dbReference type="RefSeq" id="XP_001301823.1">
    <property type="nucleotide sequence ID" value="XM_001301822.1"/>
</dbReference>
<organism evidence="1 2">
    <name type="scientific">Trichomonas vaginalis (strain ATCC PRA-98 / G3)</name>
    <dbReference type="NCBI Taxonomy" id="412133"/>
    <lineage>
        <taxon>Eukaryota</taxon>
        <taxon>Metamonada</taxon>
        <taxon>Parabasalia</taxon>
        <taxon>Trichomonadida</taxon>
        <taxon>Trichomonadidae</taxon>
        <taxon>Trichomonas</taxon>
    </lineage>
</organism>